<evidence type="ECO:0000256" key="1">
    <source>
        <dbReference type="SAM" id="MobiDB-lite"/>
    </source>
</evidence>
<feature type="compositionally biased region" description="Polar residues" evidence="1">
    <location>
        <begin position="172"/>
        <end position="181"/>
    </location>
</feature>
<organism evidence="2 3">
    <name type="scientific">Dichomitus squalens</name>
    <dbReference type="NCBI Taxonomy" id="114155"/>
    <lineage>
        <taxon>Eukaryota</taxon>
        <taxon>Fungi</taxon>
        <taxon>Dikarya</taxon>
        <taxon>Basidiomycota</taxon>
        <taxon>Agaricomycotina</taxon>
        <taxon>Agaricomycetes</taxon>
        <taxon>Polyporales</taxon>
        <taxon>Polyporaceae</taxon>
        <taxon>Dichomitus</taxon>
    </lineage>
</organism>
<feature type="compositionally biased region" description="Polar residues" evidence="1">
    <location>
        <begin position="189"/>
        <end position="199"/>
    </location>
</feature>
<evidence type="ECO:0000313" key="2">
    <source>
        <dbReference type="EMBL" id="TBU64123.1"/>
    </source>
</evidence>
<feature type="compositionally biased region" description="Polar residues" evidence="1">
    <location>
        <begin position="220"/>
        <end position="230"/>
    </location>
</feature>
<protein>
    <submittedName>
        <fullName evidence="2">Uncharacterized protein</fullName>
    </submittedName>
</protein>
<dbReference type="EMBL" id="ML145087">
    <property type="protein sequence ID" value="TBU64123.1"/>
    <property type="molecule type" value="Genomic_DNA"/>
</dbReference>
<reference evidence="2 3" key="1">
    <citation type="submission" date="2019-01" db="EMBL/GenBank/DDBJ databases">
        <title>Draft genome sequences of three monokaryotic isolates of the white-rot basidiomycete fungus Dichomitus squalens.</title>
        <authorList>
            <consortium name="DOE Joint Genome Institute"/>
            <person name="Lopez S.C."/>
            <person name="Andreopoulos B."/>
            <person name="Pangilinan J."/>
            <person name="Lipzen A."/>
            <person name="Riley R."/>
            <person name="Ahrendt S."/>
            <person name="Ng V."/>
            <person name="Barry K."/>
            <person name="Daum C."/>
            <person name="Grigoriev I.V."/>
            <person name="Hilden K.S."/>
            <person name="Makela M.R."/>
            <person name="de Vries R.P."/>
        </authorList>
    </citation>
    <scope>NUCLEOTIDE SEQUENCE [LARGE SCALE GENOMIC DNA]</scope>
    <source>
        <strain evidence="2 3">CBS 464.89</strain>
    </source>
</reference>
<accession>A0A4Q9Q959</accession>
<dbReference type="AlphaFoldDB" id="A0A4Q9Q959"/>
<proteinExistence type="predicted"/>
<name>A0A4Q9Q959_9APHY</name>
<keyword evidence="3" id="KW-1185">Reference proteome</keyword>
<evidence type="ECO:0000313" key="3">
    <source>
        <dbReference type="Proteomes" id="UP000292082"/>
    </source>
</evidence>
<gene>
    <name evidence="2" type="ORF">BD310DRAFT_915402</name>
</gene>
<feature type="region of interest" description="Disordered" evidence="1">
    <location>
        <begin position="171"/>
        <end position="286"/>
    </location>
</feature>
<dbReference type="Proteomes" id="UP000292082">
    <property type="component" value="Unassembled WGS sequence"/>
</dbReference>
<sequence>MPVHACPCTTFLTANATSIANYHWHPEPPRPFRCPTLPIVPRLTLPSNIMTLAEPLPTQPATMADLWSLQTELSSLMAAVRRIQDSARQATQAADDKVRRLQSKVEELEADNLARVLEIRQLDLEKTELQRELEAKRPDLAAAIASRDAAVKRLDHSLKVIEDLVRDREQATVRTGANTNNADRDNPRSKANGQPTTASAPVPRHPKRGTPAESDEESTVRPQRSASSMAVRTPRTPPTSKPESAKVKRSLSSAAASQEPAADNSGARALDASKGQPDPGARKKQVPWYLEFSKRPATSEVWHGPIPYDNLAVHLVLDQSTEDDLQHMELMTGYDTRMHAVDTNLVFIYRPVILEGLSGTYLIGWGDGGMVRNVKTWAKTAGDCHLFFYPAVELEQNAGWYYVGLHSLSFTSVDPVWHKLSKDDKRRLFVELQDRNDGMDVGQFKRDVKEGRLQQCCVQIESRGTKTESYEFLRQNGLLEG</sequence>